<evidence type="ECO:0000313" key="6">
    <source>
        <dbReference type="Proteomes" id="UP000799092"/>
    </source>
</evidence>
<keyword evidence="6" id="KW-1185">Reference proteome</keyword>
<evidence type="ECO:0000313" key="5">
    <source>
        <dbReference type="EMBL" id="MRH43322.1"/>
    </source>
</evidence>
<evidence type="ECO:0000259" key="4">
    <source>
        <dbReference type="PROSITE" id="PS50830"/>
    </source>
</evidence>
<accession>A0A6A8DQ13</accession>
<dbReference type="PROSITE" id="PS50830">
    <property type="entry name" value="TNASE_3"/>
    <property type="match status" value="1"/>
</dbReference>
<gene>
    <name evidence="5" type="ORF">GH741_11590</name>
</gene>
<evidence type="ECO:0000256" key="1">
    <source>
        <dbReference type="ARBA" id="ARBA00022722"/>
    </source>
</evidence>
<dbReference type="GO" id="GO:0016787">
    <property type="term" value="F:hydrolase activity"/>
    <property type="evidence" value="ECO:0007669"/>
    <property type="project" value="UniProtKB-KW"/>
</dbReference>
<dbReference type="OrthoDB" id="4376109at2"/>
<dbReference type="InterPro" id="IPR016071">
    <property type="entry name" value="Staphylococal_nuclease_OB-fold"/>
</dbReference>
<organism evidence="5 6">
    <name type="scientific">Aquibacillus halophilus</name>
    <dbReference type="NCBI Taxonomy" id="930132"/>
    <lineage>
        <taxon>Bacteria</taxon>
        <taxon>Bacillati</taxon>
        <taxon>Bacillota</taxon>
        <taxon>Bacilli</taxon>
        <taxon>Bacillales</taxon>
        <taxon>Bacillaceae</taxon>
        <taxon>Aquibacillus</taxon>
    </lineage>
</organism>
<dbReference type="InterPro" id="IPR035437">
    <property type="entry name" value="SNase_OB-fold_sf"/>
</dbReference>
<dbReference type="SUPFAM" id="SSF50199">
    <property type="entry name" value="Staphylococcal nuclease"/>
    <property type="match status" value="1"/>
</dbReference>
<dbReference type="PANTHER" id="PTHR12302:SF3">
    <property type="entry name" value="SERINE_THREONINE-PROTEIN KINASE 31"/>
    <property type="match status" value="1"/>
</dbReference>
<keyword evidence="3" id="KW-0378">Hydrolase</keyword>
<dbReference type="EMBL" id="WJNG01000008">
    <property type="protein sequence ID" value="MRH43322.1"/>
    <property type="molecule type" value="Genomic_DNA"/>
</dbReference>
<dbReference type="Gene3D" id="2.40.50.90">
    <property type="match status" value="1"/>
</dbReference>
<sequence length="198" mass="22628">MVDSKILKRMRRGKNMKEPNVIVDSNSLVNEGSDSQVEAKEPTQVSNENATGVLNLESMEMALVKRVIDADTIEVYLNGNTVDVRLLLIDAPETTHPDIPDEPFGDKAVARVREVLTGKHVQLEYDGPRYDDYGRLLAYVWVDGMMINELLLEEGLAHVAYIYHPPYKYYQRYVSAQMRARDSWKGMWGRERLSSGMF</sequence>
<keyword evidence="2" id="KW-0255">Endonuclease</keyword>
<dbReference type="SMART" id="SM00318">
    <property type="entry name" value="SNc"/>
    <property type="match status" value="1"/>
</dbReference>
<dbReference type="Pfam" id="PF00565">
    <property type="entry name" value="SNase"/>
    <property type="match status" value="1"/>
</dbReference>
<evidence type="ECO:0000256" key="3">
    <source>
        <dbReference type="ARBA" id="ARBA00022801"/>
    </source>
</evidence>
<dbReference type="GO" id="GO:0004519">
    <property type="term" value="F:endonuclease activity"/>
    <property type="evidence" value="ECO:0007669"/>
    <property type="project" value="UniProtKB-KW"/>
</dbReference>
<protein>
    <recommendedName>
        <fullName evidence="4">TNase-like domain-containing protein</fullName>
    </recommendedName>
</protein>
<comment type="caution">
    <text evidence="5">The sequence shown here is derived from an EMBL/GenBank/DDBJ whole genome shotgun (WGS) entry which is preliminary data.</text>
</comment>
<evidence type="ECO:0000256" key="2">
    <source>
        <dbReference type="ARBA" id="ARBA00022759"/>
    </source>
</evidence>
<dbReference type="CDD" id="cd00175">
    <property type="entry name" value="SNc"/>
    <property type="match status" value="1"/>
</dbReference>
<feature type="domain" description="TNase-like" evidence="4">
    <location>
        <begin position="58"/>
        <end position="190"/>
    </location>
</feature>
<reference evidence="5" key="1">
    <citation type="submission" date="2019-11" db="EMBL/GenBank/DDBJ databases">
        <authorList>
            <person name="Li J."/>
        </authorList>
    </citation>
    <scope>NUCLEOTIDE SEQUENCE</scope>
    <source>
        <strain evidence="5">B6B</strain>
    </source>
</reference>
<dbReference type="Proteomes" id="UP000799092">
    <property type="component" value="Unassembled WGS sequence"/>
</dbReference>
<name>A0A6A8DQ13_9BACI</name>
<keyword evidence="1" id="KW-0540">Nuclease</keyword>
<proteinExistence type="predicted"/>
<dbReference type="PANTHER" id="PTHR12302">
    <property type="entry name" value="EBNA2 BINDING PROTEIN P100"/>
    <property type="match status" value="1"/>
</dbReference>
<dbReference type="AlphaFoldDB" id="A0A6A8DQ13"/>